<dbReference type="STRING" id="245187.SAMN04488003_1287"/>
<evidence type="ECO:0000313" key="2">
    <source>
        <dbReference type="Proteomes" id="UP000199585"/>
    </source>
</evidence>
<reference evidence="1 2" key="1">
    <citation type="submission" date="2016-10" db="EMBL/GenBank/DDBJ databases">
        <authorList>
            <person name="de Groot N.N."/>
        </authorList>
    </citation>
    <scope>NUCLEOTIDE SEQUENCE [LARGE SCALE GENOMIC DNA]</scope>
    <source>
        <strain evidence="1 2">DSM 16213</strain>
    </source>
</reference>
<proteinExistence type="predicted"/>
<gene>
    <name evidence="1" type="ORF">SAMN04488003_1287</name>
</gene>
<dbReference type="AlphaFoldDB" id="A0A1H8ISP8"/>
<organism evidence="1 2">
    <name type="scientific">Loktanella fryxellensis</name>
    <dbReference type="NCBI Taxonomy" id="245187"/>
    <lineage>
        <taxon>Bacteria</taxon>
        <taxon>Pseudomonadati</taxon>
        <taxon>Pseudomonadota</taxon>
        <taxon>Alphaproteobacteria</taxon>
        <taxon>Rhodobacterales</taxon>
        <taxon>Roseobacteraceae</taxon>
        <taxon>Loktanella</taxon>
    </lineage>
</organism>
<dbReference type="Gene3D" id="3.40.50.1820">
    <property type="entry name" value="alpha/beta hydrolase"/>
    <property type="match status" value="1"/>
</dbReference>
<name>A0A1H8ISP8_9RHOB</name>
<keyword evidence="2" id="KW-1185">Reference proteome</keyword>
<sequence>MMRPDAPLLQGQSAFYMLHPSLAGRVDFPDMAGLAANRPLFLRSGHGDRHMPVDSVQRAFGRLAKLAKGTDGSVVDAAFHDAGHTMPAEVTQAALRFLMHHLR</sequence>
<dbReference type="SUPFAM" id="SSF53474">
    <property type="entry name" value="alpha/beta-Hydrolases"/>
    <property type="match status" value="1"/>
</dbReference>
<protein>
    <submittedName>
        <fullName evidence="1">Uncharacterized protein</fullName>
    </submittedName>
</protein>
<evidence type="ECO:0000313" key="1">
    <source>
        <dbReference type="EMBL" id="SEN71155.1"/>
    </source>
</evidence>
<dbReference type="EMBL" id="FOCI01000028">
    <property type="protein sequence ID" value="SEN71155.1"/>
    <property type="molecule type" value="Genomic_DNA"/>
</dbReference>
<dbReference type="InterPro" id="IPR029058">
    <property type="entry name" value="AB_hydrolase_fold"/>
</dbReference>
<dbReference type="Proteomes" id="UP000199585">
    <property type="component" value="Unassembled WGS sequence"/>
</dbReference>
<accession>A0A1H8ISP8</accession>